<dbReference type="Proteomes" id="UP000321612">
    <property type="component" value="Unassembled WGS sequence"/>
</dbReference>
<reference evidence="3" key="1">
    <citation type="submission" date="2019-05" db="EMBL/GenBank/DDBJ databases">
        <title>Prevotella brunnea sp. nov., isolated from a wound of a patient.</title>
        <authorList>
            <person name="Buhl M."/>
        </authorList>
    </citation>
    <scope>NUCLEOTIDE SEQUENCE [LARGE SCALE GENOMIC DNA]</scope>
    <source>
        <strain evidence="3">A2672</strain>
    </source>
</reference>
<keyword evidence="1" id="KW-0812">Transmembrane</keyword>
<feature type="transmembrane region" description="Helical" evidence="1">
    <location>
        <begin position="12"/>
        <end position="34"/>
    </location>
</feature>
<evidence type="ECO:0000313" key="3">
    <source>
        <dbReference type="Proteomes" id="UP000321612"/>
    </source>
</evidence>
<keyword evidence="1" id="KW-1133">Transmembrane helix</keyword>
<feature type="transmembrane region" description="Helical" evidence="1">
    <location>
        <begin position="40"/>
        <end position="59"/>
    </location>
</feature>
<evidence type="ECO:0000256" key="1">
    <source>
        <dbReference type="SAM" id="Phobius"/>
    </source>
</evidence>
<proteinExistence type="predicted"/>
<protein>
    <submittedName>
        <fullName evidence="2">Uncharacterized protein</fullName>
    </submittedName>
</protein>
<gene>
    <name evidence="2" type="ORF">ETF27_10975</name>
</gene>
<dbReference type="OrthoDB" id="1079511at2"/>
<dbReference type="AlphaFoldDB" id="A0A5C8G6L2"/>
<keyword evidence="1" id="KW-0472">Membrane</keyword>
<dbReference type="EMBL" id="SDIK01000106">
    <property type="protein sequence ID" value="TXJ57349.1"/>
    <property type="molecule type" value="Genomic_DNA"/>
</dbReference>
<accession>A0A5C8G6L2</accession>
<name>A0A5C8G6L2_9BACT</name>
<sequence length="61" mass="6946">MFFVFLHSMKKYIQYLGLISITLGLLLFIIHLIVDYRGNELLLSGLAFVIGGTVAFVKLQR</sequence>
<organism evidence="2 3">
    <name type="scientific">Prevotella brunnea</name>
    <dbReference type="NCBI Taxonomy" id="2508867"/>
    <lineage>
        <taxon>Bacteria</taxon>
        <taxon>Pseudomonadati</taxon>
        <taxon>Bacteroidota</taxon>
        <taxon>Bacteroidia</taxon>
        <taxon>Bacteroidales</taxon>
        <taxon>Prevotellaceae</taxon>
        <taxon>Prevotella</taxon>
    </lineage>
</organism>
<keyword evidence="3" id="KW-1185">Reference proteome</keyword>
<evidence type="ECO:0000313" key="2">
    <source>
        <dbReference type="EMBL" id="TXJ57349.1"/>
    </source>
</evidence>
<comment type="caution">
    <text evidence="2">The sequence shown here is derived from an EMBL/GenBank/DDBJ whole genome shotgun (WGS) entry which is preliminary data.</text>
</comment>